<protein>
    <submittedName>
        <fullName evidence="2">Acetyltransferase</fullName>
    </submittedName>
</protein>
<sequence>MEEINWQPHHLSNDTVELRPLQLSDFESLYAVASDPLLWEQHPAWDRYKREVFAKLFDKAIASGKAFLILDKTKGTAIGSTRFYDEDIEKSEVCIGYTFISRAYWANGTNRAIKTLMLDYAFSNGFKRVLFHVAPGNFRSRKAVEKLGAQFIREFTKEENGALSHHVEYALTLSDWQKNNENAI</sequence>
<dbReference type="PANTHER" id="PTHR43610">
    <property type="entry name" value="BLL6696 PROTEIN"/>
    <property type="match status" value="1"/>
</dbReference>
<reference evidence="2 3" key="1">
    <citation type="submission" date="2016-07" db="EMBL/GenBank/DDBJ databases">
        <title>Genome of Pelobium manganitolerans.</title>
        <authorList>
            <person name="Wu S."/>
            <person name="Wang G."/>
        </authorList>
    </citation>
    <scope>NUCLEOTIDE SEQUENCE [LARGE SCALE GENOMIC DNA]</scope>
    <source>
        <strain evidence="2 3">YS-25</strain>
    </source>
</reference>
<keyword evidence="3" id="KW-1185">Reference proteome</keyword>
<dbReference type="OrthoDB" id="9795199at2"/>
<feature type="domain" description="N-acetyltransferase" evidence="1">
    <location>
        <begin position="16"/>
        <end position="174"/>
    </location>
</feature>
<organism evidence="2 3">
    <name type="scientific">Pelobium manganitolerans</name>
    <dbReference type="NCBI Taxonomy" id="1842495"/>
    <lineage>
        <taxon>Bacteria</taxon>
        <taxon>Pseudomonadati</taxon>
        <taxon>Bacteroidota</taxon>
        <taxon>Sphingobacteriia</taxon>
        <taxon>Sphingobacteriales</taxon>
        <taxon>Sphingobacteriaceae</taxon>
        <taxon>Pelobium</taxon>
    </lineage>
</organism>
<evidence type="ECO:0000259" key="1">
    <source>
        <dbReference type="PROSITE" id="PS51186"/>
    </source>
</evidence>
<dbReference type="GO" id="GO:0016747">
    <property type="term" value="F:acyltransferase activity, transferring groups other than amino-acyl groups"/>
    <property type="evidence" value="ECO:0007669"/>
    <property type="project" value="InterPro"/>
</dbReference>
<keyword evidence="2" id="KW-0808">Transferase</keyword>
<dbReference type="PROSITE" id="PS51186">
    <property type="entry name" value="GNAT"/>
    <property type="match status" value="1"/>
</dbReference>
<accession>A0A419S721</accession>
<comment type="caution">
    <text evidence="2">The sequence shown here is derived from an EMBL/GenBank/DDBJ whole genome shotgun (WGS) entry which is preliminary data.</text>
</comment>
<dbReference type="EMBL" id="MBTA01000012">
    <property type="protein sequence ID" value="RKD17110.1"/>
    <property type="molecule type" value="Genomic_DNA"/>
</dbReference>
<evidence type="ECO:0000313" key="2">
    <source>
        <dbReference type="EMBL" id="RKD17110.1"/>
    </source>
</evidence>
<gene>
    <name evidence="2" type="ORF">BCY91_02895</name>
</gene>
<name>A0A419S721_9SPHI</name>
<dbReference type="Pfam" id="PF13302">
    <property type="entry name" value="Acetyltransf_3"/>
    <property type="match status" value="1"/>
</dbReference>
<proteinExistence type="predicted"/>
<dbReference type="InterPro" id="IPR016181">
    <property type="entry name" value="Acyl_CoA_acyltransferase"/>
</dbReference>
<dbReference type="Gene3D" id="3.40.630.30">
    <property type="match status" value="1"/>
</dbReference>
<dbReference type="SUPFAM" id="SSF55729">
    <property type="entry name" value="Acyl-CoA N-acyltransferases (Nat)"/>
    <property type="match status" value="1"/>
</dbReference>
<dbReference type="RefSeq" id="WP_120181306.1">
    <property type="nucleotide sequence ID" value="NZ_CBINCU010000002.1"/>
</dbReference>
<evidence type="ECO:0000313" key="3">
    <source>
        <dbReference type="Proteomes" id="UP000283433"/>
    </source>
</evidence>
<dbReference type="InterPro" id="IPR000182">
    <property type="entry name" value="GNAT_dom"/>
</dbReference>
<dbReference type="Proteomes" id="UP000283433">
    <property type="component" value="Unassembled WGS sequence"/>
</dbReference>
<dbReference type="PANTHER" id="PTHR43610:SF1">
    <property type="entry name" value="N-ACETYLTRANSFERASE DOMAIN-CONTAINING PROTEIN"/>
    <property type="match status" value="1"/>
</dbReference>
<dbReference type="AlphaFoldDB" id="A0A419S721"/>